<evidence type="ECO:0000313" key="5">
    <source>
        <dbReference type="EMBL" id="KAJ6641103.1"/>
    </source>
</evidence>
<dbReference type="Proteomes" id="UP001151699">
    <property type="component" value="Chromosome B"/>
</dbReference>
<organism evidence="5 6">
    <name type="scientific">Pseudolycoriella hygida</name>
    <dbReference type="NCBI Taxonomy" id="35572"/>
    <lineage>
        <taxon>Eukaryota</taxon>
        <taxon>Metazoa</taxon>
        <taxon>Ecdysozoa</taxon>
        <taxon>Arthropoda</taxon>
        <taxon>Hexapoda</taxon>
        <taxon>Insecta</taxon>
        <taxon>Pterygota</taxon>
        <taxon>Neoptera</taxon>
        <taxon>Endopterygota</taxon>
        <taxon>Diptera</taxon>
        <taxon>Nematocera</taxon>
        <taxon>Sciaroidea</taxon>
        <taxon>Sciaridae</taxon>
        <taxon>Pseudolycoriella</taxon>
    </lineage>
</organism>
<dbReference type="PANTHER" id="PTHR23333:SF20">
    <property type="entry name" value="NSFL1 COFACTOR P47"/>
    <property type="match status" value="1"/>
</dbReference>
<dbReference type="Gene3D" id="3.10.20.90">
    <property type="entry name" value="Phosphatidylinositol 3-kinase Catalytic Subunit, Chain A, domain 1"/>
    <property type="match status" value="1"/>
</dbReference>
<evidence type="ECO:0000313" key="6">
    <source>
        <dbReference type="Proteomes" id="UP001151699"/>
    </source>
</evidence>
<sequence>MSDTDRQEMIAQFCDVTGETAERAEFYLSSANWTLQLALAGFYDNDVIDPEVPFDVDEEPPVLQPTGDSFSLPARSTADDSKSKEKPTNRPRIATIHNMNRSSDDDEAQGQAFYAGGSERSGQQVLGPPPKKNPMRDYVSDVFSSAREHGAQVVDQQETATASGSSSVFVGTGYRLGQTENDHQILPDQTPRSSRKDNIDIVVLKLWRQGFSINDGDLRNYEDPANKDFLGSIMKGEIPHELRQGGSMCHVDLEDHRNEEFSKAAVKPKPFSGKGHTLGSPAPTVVSTPVTPTGSGPTISAAEAEQNANEQLNVDTNQPTTMIQVRLADGSRLSARFNHSHTVSDITSYIRTARPQYSSANFALLTTFPSKELTDNSQTIDKAGLLNASILQRLQ</sequence>
<feature type="compositionally biased region" description="Polar residues" evidence="2">
    <location>
        <begin position="154"/>
        <end position="168"/>
    </location>
</feature>
<feature type="region of interest" description="Disordered" evidence="2">
    <location>
        <begin position="267"/>
        <end position="296"/>
    </location>
</feature>
<feature type="region of interest" description="Disordered" evidence="2">
    <location>
        <begin position="53"/>
        <end position="168"/>
    </location>
</feature>
<keyword evidence="6" id="KW-1185">Reference proteome</keyword>
<evidence type="ECO:0000256" key="2">
    <source>
        <dbReference type="SAM" id="MobiDB-lite"/>
    </source>
</evidence>
<dbReference type="InterPro" id="IPR012989">
    <property type="entry name" value="SEP_domain"/>
</dbReference>
<dbReference type="AlphaFoldDB" id="A0A9Q0MZT2"/>
<dbReference type="Pfam" id="PF14555">
    <property type="entry name" value="UBA_4"/>
    <property type="match status" value="1"/>
</dbReference>
<dbReference type="SMART" id="SM00166">
    <property type="entry name" value="UBX"/>
    <property type="match status" value="1"/>
</dbReference>
<gene>
    <name evidence="5" type="primary">NSFL1C</name>
    <name evidence="5" type="ORF">Bhyg_06038</name>
</gene>
<evidence type="ECO:0000259" key="4">
    <source>
        <dbReference type="PROSITE" id="PS51399"/>
    </source>
</evidence>
<name>A0A9Q0MZT2_9DIPT</name>
<evidence type="ECO:0000259" key="3">
    <source>
        <dbReference type="PROSITE" id="PS50033"/>
    </source>
</evidence>
<dbReference type="GO" id="GO:0005634">
    <property type="term" value="C:nucleus"/>
    <property type="evidence" value="ECO:0007669"/>
    <property type="project" value="TreeGrafter"/>
</dbReference>
<dbReference type="OrthoDB" id="25887at2759"/>
<dbReference type="InterPro" id="IPR009060">
    <property type="entry name" value="UBA-like_sf"/>
</dbReference>
<dbReference type="Gene3D" id="3.30.420.210">
    <property type="entry name" value="SEP domain"/>
    <property type="match status" value="1"/>
</dbReference>
<dbReference type="Pfam" id="PF00789">
    <property type="entry name" value="UBX"/>
    <property type="match status" value="1"/>
</dbReference>
<evidence type="ECO:0000256" key="1">
    <source>
        <dbReference type="ARBA" id="ARBA00022786"/>
    </source>
</evidence>
<dbReference type="SUPFAM" id="SSF46934">
    <property type="entry name" value="UBA-like"/>
    <property type="match status" value="1"/>
</dbReference>
<keyword evidence="1" id="KW-0833">Ubl conjugation pathway</keyword>
<dbReference type="PROSITE" id="PS51399">
    <property type="entry name" value="SEP"/>
    <property type="match status" value="1"/>
</dbReference>
<dbReference type="Pfam" id="PF08059">
    <property type="entry name" value="SEP"/>
    <property type="match status" value="1"/>
</dbReference>
<dbReference type="PROSITE" id="PS50033">
    <property type="entry name" value="UBX"/>
    <property type="match status" value="1"/>
</dbReference>
<proteinExistence type="predicted"/>
<dbReference type="Gene3D" id="1.10.8.10">
    <property type="entry name" value="DNA helicase RuvA subunit, C-terminal domain"/>
    <property type="match status" value="1"/>
</dbReference>
<comment type="caution">
    <text evidence="5">The sequence shown here is derived from an EMBL/GenBank/DDBJ whole genome shotgun (WGS) entry which is preliminary data.</text>
</comment>
<dbReference type="GO" id="GO:0043130">
    <property type="term" value="F:ubiquitin binding"/>
    <property type="evidence" value="ECO:0007669"/>
    <property type="project" value="TreeGrafter"/>
</dbReference>
<dbReference type="GO" id="GO:0005829">
    <property type="term" value="C:cytosol"/>
    <property type="evidence" value="ECO:0007669"/>
    <property type="project" value="TreeGrafter"/>
</dbReference>
<feature type="domain" description="UBX" evidence="3">
    <location>
        <begin position="316"/>
        <end position="393"/>
    </location>
</feature>
<feature type="domain" description="SEP" evidence="4">
    <location>
        <begin position="199"/>
        <end position="262"/>
    </location>
</feature>
<feature type="compositionally biased region" description="Basic and acidic residues" evidence="2">
    <location>
        <begin position="77"/>
        <end position="88"/>
    </location>
</feature>
<accession>A0A9Q0MZT2</accession>
<dbReference type="PANTHER" id="PTHR23333">
    <property type="entry name" value="UBX DOMAIN CONTAINING PROTEIN"/>
    <property type="match status" value="1"/>
</dbReference>
<dbReference type="InterPro" id="IPR001012">
    <property type="entry name" value="UBX_dom"/>
</dbReference>
<dbReference type="CDD" id="cd14348">
    <property type="entry name" value="UBA_p47"/>
    <property type="match status" value="1"/>
</dbReference>
<dbReference type="GO" id="GO:0043161">
    <property type="term" value="P:proteasome-mediated ubiquitin-dependent protein catabolic process"/>
    <property type="evidence" value="ECO:0007669"/>
    <property type="project" value="TreeGrafter"/>
</dbReference>
<dbReference type="GO" id="GO:0061025">
    <property type="term" value="P:membrane fusion"/>
    <property type="evidence" value="ECO:0007669"/>
    <property type="project" value="TreeGrafter"/>
</dbReference>
<dbReference type="CDD" id="cd01770">
    <property type="entry name" value="UBX_UBXN2"/>
    <property type="match status" value="1"/>
</dbReference>
<dbReference type="SMART" id="SM00553">
    <property type="entry name" value="SEP"/>
    <property type="match status" value="1"/>
</dbReference>
<feature type="compositionally biased region" description="Low complexity" evidence="2">
    <location>
        <begin position="279"/>
        <end position="296"/>
    </location>
</feature>
<dbReference type="GO" id="GO:0007030">
    <property type="term" value="P:Golgi organization"/>
    <property type="evidence" value="ECO:0007669"/>
    <property type="project" value="TreeGrafter"/>
</dbReference>
<dbReference type="SUPFAM" id="SSF54236">
    <property type="entry name" value="Ubiquitin-like"/>
    <property type="match status" value="1"/>
</dbReference>
<dbReference type="EMBL" id="WJQU01000002">
    <property type="protein sequence ID" value="KAJ6641103.1"/>
    <property type="molecule type" value="Genomic_DNA"/>
</dbReference>
<protein>
    <submittedName>
        <fullName evidence="5">NSFL1 cofactor p47</fullName>
    </submittedName>
</protein>
<reference evidence="5" key="1">
    <citation type="submission" date="2022-07" db="EMBL/GenBank/DDBJ databases">
        <authorList>
            <person name="Trinca V."/>
            <person name="Uliana J.V.C."/>
            <person name="Torres T.T."/>
            <person name="Ward R.J."/>
            <person name="Monesi N."/>
        </authorList>
    </citation>
    <scope>NUCLEOTIDE SEQUENCE</scope>
    <source>
        <strain evidence="5">HSMRA1968</strain>
        <tissue evidence="5">Whole embryos</tissue>
    </source>
</reference>
<dbReference type="FunFam" id="3.10.20.90:FF:000179">
    <property type="entry name" value="Plant UBX domain-containing protein 4"/>
    <property type="match status" value="1"/>
</dbReference>
<dbReference type="SUPFAM" id="SSF102848">
    <property type="entry name" value="NSFL1 (p97 ATPase) cofactor p47, SEP domain"/>
    <property type="match status" value="1"/>
</dbReference>
<dbReference type="InterPro" id="IPR029071">
    <property type="entry name" value="Ubiquitin-like_domsf"/>
</dbReference>
<dbReference type="InterPro" id="IPR036241">
    <property type="entry name" value="NSFL1C_SEP_dom_sf"/>
</dbReference>
<dbReference type="GO" id="GO:0031468">
    <property type="term" value="P:nuclear membrane reassembly"/>
    <property type="evidence" value="ECO:0007669"/>
    <property type="project" value="TreeGrafter"/>
</dbReference>
<dbReference type="GO" id="GO:0000045">
    <property type="term" value="P:autophagosome assembly"/>
    <property type="evidence" value="ECO:0007669"/>
    <property type="project" value="TreeGrafter"/>
</dbReference>